<feature type="transmembrane region" description="Helical" evidence="2">
    <location>
        <begin position="116"/>
        <end position="135"/>
    </location>
</feature>
<keyword evidence="2" id="KW-0812">Transmembrane</keyword>
<keyword evidence="2" id="KW-1133">Transmembrane helix</keyword>
<reference evidence="4" key="1">
    <citation type="submission" date="2019-08" db="EMBL/GenBank/DDBJ databases">
        <authorList>
            <person name="Kucharzyk K."/>
            <person name="Murdoch R.W."/>
            <person name="Higgins S."/>
            <person name="Loffler F."/>
        </authorList>
    </citation>
    <scope>NUCLEOTIDE SEQUENCE</scope>
</reference>
<sequence length="792" mass="91175">MESFVKKGLSYTMDLILAITLSFSLVYAFTSTFKLAYKAQNVFIAVCIASIIYSILFINKLSLKIFAICVSFILVGMLVTFFTNPLEITLFIKNISSLTALIDKQVNGEIVLSIRYQRNIFIALNAIIPLIVYIFSVKKFNFYILLIGGTSVFVGQWIVENFRIYFSFYIFLFIILIYYLKYIYLRNIKLSKENNKVPISFLISCIPICAIVLISSYFLSSRDNPIELSWIDSKARHVSNNTKKGSNTGSNNYFKISSTGFGDDNSRLGGNVSIDNTLVMKVEAPESGIYLKGAVKEIYTGYSWESKKFGSIKLGSMLELNNFDDDLFELLQGSKIVSNETNILEEGFDKSFIDITYENLDIKTIFIPSKVSNLSFEPENSLYVVKDLYGILFSESIMQKGFKYNAELYKIDKNNEDIYNLLRRSKQGLYSEYIEHNYIGSEGNEGSRDYVISLEAKSKDIYNEYLQLPNELPKRVFDLAFEITSSVNNNYDKAKAIESYLSQNYKYTLMPGSVPEDRDFIDYFLFDSKEGYCTYYASAMTILARSIGIPTRYVEGYVLPERSTDGIYEVTNKQAHAWVEVYFEGFGWMTFEPTAPFLESLNNTTEEQILNTQNKTKKEEEIDDEVEDSKPKNNNETLKEEVSNNVNDIESKSKLFIRITIQLLVVSLLWIFIVPYFKRKIVIYRLKKYSSKQEIIKIYKRLLRGLSLQGLKINIGETPLQYAQRVDEILDSNDLSFKTITDIFNKACYSNEPISKKEIQNIIDFYNTVPIYCKKKLGKLKYFIFSNILGVI</sequence>
<feature type="transmembrane region" description="Helical" evidence="2">
    <location>
        <begin position="655"/>
        <end position="677"/>
    </location>
</feature>
<gene>
    <name evidence="4" type="ORF">SDC9_44513</name>
</gene>
<comment type="caution">
    <text evidence="4">The sequence shown here is derived from an EMBL/GenBank/DDBJ whole genome shotgun (WGS) entry which is preliminary data.</text>
</comment>
<feature type="transmembrane region" description="Helical" evidence="2">
    <location>
        <begin position="12"/>
        <end position="30"/>
    </location>
</feature>
<feature type="region of interest" description="Disordered" evidence="1">
    <location>
        <begin position="611"/>
        <end position="636"/>
    </location>
</feature>
<evidence type="ECO:0000256" key="2">
    <source>
        <dbReference type="SAM" id="Phobius"/>
    </source>
</evidence>
<dbReference type="EMBL" id="VSSQ01000601">
    <property type="protein sequence ID" value="MPL98311.1"/>
    <property type="molecule type" value="Genomic_DNA"/>
</dbReference>
<keyword evidence="2" id="KW-0472">Membrane</keyword>
<dbReference type="PANTHER" id="PTHR42736:SF1">
    <property type="entry name" value="PROTEIN-GLUTAMINE GAMMA-GLUTAMYLTRANSFERASE"/>
    <property type="match status" value="1"/>
</dbReference>
<dbReference type="Gene3D" id="3.10.620.30">
    <property type="match status" value="1"/>
</dbReference>
<dbReference type="InterPro" id="IPR038765">
    <property type="entry name" value="Papain-like_cys_pep_sf"/>
</dbReference>
<feature type="transmembrane region" description="Helical" evidence="2">
    <location>
        <begin position="65"/>
        <end position="83"/>
    </location>
</feature>
<dbReference type="PANTHER" id="PTHR42736">
    <property type="entry name" value="PROTEIN-GLUTAMINE GAMMA-GLUTAMYLTRANSFERASE"/>
    <property type="match status" value="1"/>
</dbReference>
<dbReference type="SMART" id="SM00460">
    <property type="entry name" value="TGc"/>
    <property type="match status" value="1"/>
</dbReference>
<accession>A0A644W3N0</accession>
<dbReference type="SUPFAM" id="SSF54001">
    <property type="entry name" value="Cysteine proteinases"/>
    <property type="match status" value="1"/>
</dbReference>
<dbReference type="Pfam" id="PF01841">
    <property type="entry name" value="Transglut_core"/>
    <property type="match status" value="1"/>
</dbReference>
<proteinExistence type="predicted"/>
<evidence type="ECO:0000259" key="3">
    <source>
        <dbReference type="SMART" id="SM00460"/>
    </source>
</evidence>
<dbReference type="AlphaFoldDB" id="A0A644W3N0"/>
<evidence type="ECO:0000313" key="4">
    <source>
        <dbReference type="EMBL" id="MPL98311.1"/>
    </source>
</evidence>
<dbReference type="InterPro" id="IPR052901">
    <property type="entry name" value="Bact_TGase-like"/>
</dbReference>
<feature type="transmembrane region" description="Helical" evidence="2">
    <location>
        <begin position="197"/>
        <end position="219"/>
    </location>
</feature>
<feature type="transmembrane region" description="Helical" evidence="2">
    <location>
        <begin position="165"/>
        <end position="185"/>
    </location>
</feature>
<organism evidence="4">
    <name type="scientific">bioreactor metagenome</name>
    <dbReference type="NCBI Taxonomy" id="1076179"/>
    <lineage>
        <taxon>unclassified sequences</taxon>
        <taxon>metagenomes</taxon>
        <taxon>ecological metagenomes</taxon>
    </lineage>
</organism>
<protein>
    <recommendedName>
        <fullName evidence="3">Transglutaminase-like domain-containing protein</fullName>
    </recommendedName>
</protein>
<dbReference type="Pfam" id="PF13559">
    <property type="entry name" value="DUF4129"/>
    <property type="match status" value="1"/>
</dbReference>
<feature type="transmembrane region" description="Helical" evidence="2">
    <location>
        <begin position="42"/>
        <end position="58"/>
    </location>
</feature>
<feature type="domain" description="Transglutaminase-like" evidence="3">
    <location>
        <begin position="525"/>
        <end position="595"/>
    </location>
</feature>
<dbReference type="InterPro" id="IPR002931">
    <property type="entry name" value="Transglutaminase-like"/>
</dbReference>
<name>A0A644W3N0_9ZZZZ</name>
<evidence type="ECO:0000256" key="1">
    <source>
        <dbReference type="SAM" id="MobiDB-lite"/>
    </source>
</evidence>
<dbReference type="InterPro" id="IPR025403">
    <property type="entry name" value="TgpA-like_C"/>
</dbReference>
<feature type="transmembrane region" description="Helical" evidence="2">
    <location>
        <begin position="142"/>
        <end position="159"/>
    </location>
</feature>